<evidence type="ECO:0000313" key="1">
    <source>
        <dbReference type="EMBL" id="KAH3719036.1"/>
    </source>
</evidence>
<organism evidence="1 2">
    <name type="scientific">Dreissena polymorpha</name>
    <name type="common">Zebra mussel</name>
    <name type="synonym">Mytilus polymorpha</name>
    <dbReference type="NCBI Taxonomy" id="45954"/>
    <lineage>
        <taxon>Eukaryota</taxon>
        <taxon>Metazoa</taxon>
        <taxon>Spiralia</taxon>
        <taxon>Lophotrochozoa</taxon>
        <taxon>Mollusca</taxon>
        <taxon>Bivalvia</taxon>
        <taxon>Autobranchia</taxon>
        <taxon>Heteroconchia</taxon>
        <taxon>Euheterodonta</taxon>
        <taxon>Imparidentia</taxon>
        <taxon>Neoheterodontei</taxon>
        <taxon>Myida</taxon>
        <taxon>Dreissenoidea</taxon>
        <taxon>Dreissenidae</taxon>
        <taxon>Dreissena</taxon>
    </lineage>
</organism>
<dbReference type="EMBL" id="JAIWYP010000013">
    <property type="protein sequence ID" value="KAH3719036.1"/>
    <property type="molecule type" value="Genomic_DNA"/>
</dbReference>
<sequence>MIWAWKWIPTSQSYVGHLMPKSKKLCGLSGIQTWELGYRVPTNAEGNTWIAYRGE</sequence>
<reference evidence="1" key="2">
    <citation type="submission" date="2020-11" db="EMBL/GenBank/DDBJ databases">
        <authorList>
            <person name="McCartney M.A."/>
            <person name="Auch B."/>
            <person name="Kono T."/>
            <person name="Mallez S."/>
            <person name="Becker A."/>
            <person name="Gohl D.M."/>
            <person name="Silverstein K.A.T."/>
            <person name="Koren S."/>
            <person name="Bechman K.B."/>
            <person name="Herman A."/>
            <person name="Abrahante J.E."/>
            <person name="Garbe J."/>
        </authorList>
    </citation>
    <scope>NUCLEOTIDE SEQUENCE</scope>
    <source>
        <strain evidence="1">Duluth1</strain>
        <tissue evidence="1">Whole animal</tissue>
    </source>
</reference>
<keyword evidence="2" id="KW-1185">Reference proteome</keyword>
<gene>
    <name evidence="1" type="ORF">DPMN_061864</name>
</gene>
<accession>A0A9D4C7S7</accession>
<proteinExistence type="predicted"/>
<name>A0A9D4C7S7_DREPO</name>
<dbReference type="Proteomes" id="UP000828390">
    <property type="component" value="Unassembled WGS sequence"/>
</dbReference>
<reference evidence="1" key="1">
    <citation type="journal article" date="2019" name="bioRxiv">
        <title>The Genome of the Zebra Mussel, Dreissena polymorpha: A Resource for Invasive Species Research.</title>
        <authorList>
            <person name="McCartney M.A."/>
            <person name="Auch B."/>
            <person name="Kono T."/>
            <person name="Mallez S."/>
            <person name="Zhang Y."/>
            <person name="Obille A."/>
            <person name="Becker A."/>
            <person name="Abrahante J.E."/>
            <person name="Garbe J."/>
            <person name="Badalamenti J.P."/>
            <person name="Herman A."/>
            <person name="Mangelson H."/>
            <person name="Liachko I."/>
            <person name="Sullivan S."/>
            <person name="Sone E.D."/>
            <person name="Koren S."/>
            <person name="Silverstein K.A.T."/>
            <person name="Beckman K.B."/>
            <person name="Gohl D.M."/>
        </authorList>
    </citation>
    <scope>NUCLEOTIDE SEQUENCE</scope>
    <source>
        <strain evidence="1">Duluth1</strain>
        <tissue evidence="1">Whole animal</tissue>
    </source>
</reference>
<dbReference type="AlphaFoldDB" id="A0A9D4C7S7"/>
<comment type="caution">
    <text evidence="1">The sequence shown here is derived from an EMBL/GenBank/DDBJ whole genome shotgun (WGS) entry which is preliminary data.</text>
</comment>
<evidence type="ECO:0000313" key="2">
    <source>
        <dbReference type="Proteomes" id="UP000828390"/>
    </source>
</evidence>
<feature type="non-terminal residue" evidence="1">
    <location>
        <position position="55"/>
    </location>
</feature>
<protein>
    <submittedName>
        <fullName evidence="1">Uncharacterized protein</fullName>
    </submittedName>
</protein>